<evidence type="ECO:0000313" key="2">
    <source>
        <dbReference type="Proteomes" id="UP001215598"/>
    </source>
</evidence>
<name>A0AAD7J359_9AGAR</name>
<keyword evidence="2" id="KW-1185">Reference proteome</keyword>
<reference evidence="1" key="1">
    <citation type="submission" date="2023-03" db="EMBL/GenBank/DDBJ databases">
        <title>Massive genome expansion in bonnet fungi (Mycena s.s.) driven by repeated elements and novel gene families across ecological guilds.</title>
        <authorList>
            <consortium name="Lawrence Berkeley National Laboratory"/>
            <person name="Harder C.B."/>
            <person name="Miyauchi S."/>
            <person name="Viragh M."/>
            <person name="Kuo A."/>
            <person name="Thoen E."/>
            <person name="Andreopoulos B."/>
            <person name="Lu D."/>
            <person name="Skrede I."/>
            <person name="Drula E."/>
            <person name="Henrissat B."/>
            <person name="Morin E."/>
            <person name="Kohler A."/>
            <person name="Barry K."/>
            <person name="LaButti K."/>
            <person name="Morin E."/>
            <person name="Salamov A."/>
            <person name="Lipzen A."/>
            <person name="Mereny Z."/>
            <person name="Hegedus B."/>
            <person name="Baldrian P."/>
            <person name="Stursova M."/>
            <person name="Weitz H."/>
            <person name="Taylor A."/>
            <person name="Grigoriev I.V."/>
            <person name="Nagy L.G."/>
            <person name="Martin F."/>
            <person name="Kauserud H."/>
        </authorList>
    </citation>
    <scope>NUCLEOTIDE SEQUENCE</scope>
    <source>
        <strain evidence="1">CBHHK182m</strain>
    </source>
</reference>
<protein>
    <submittedName>
        <fullName evidence="1">Uncharacterized protein</fullName>
    </submittedName>
</protein>
<accession>A0AAD7J359</accession>
<organism evidence="1 2">
    <name type="scientific">Mycena metata</name>
    <dbReference type="NCBI Taxonomy" id="1033252"/>
    <lineage>
        <taxon>Eukaryota</taxon>
        <taxon>Fungi</taxon>
        <taxon>Dikarya</taxon>
        <taxon>Basidiomycota</taxon>
        <taxon>Agaricomycotina</taxon>
        <taxon>Agaricomycetes</taxon>
        <taxon>Agaricomycetidae</taxon>
        <taxon>Agaricales</taxon>
        <taxon>Marasmiineae</taxon>
        <taxon>Mycenaceae</taxon>
        <taxon>Mycena</taxon>
    </lineage>
</organism>
<sequence length="460" mass="51220">MTTSLPRSPPVCYFLDGMDLGQGIDAITGEITKSALDSTFTKEDVNSSEASETFSFRSTSDVSDLESSQGLGFSGSVTFPADAVNVGVKRTFDFSNSTKSSMSVLLIILSWEKRGTAKRVSSDAKLSGDAKTDISNGTFRSKYGDFFVYQVSSFVKFTASFEQEISGSLTAGEVKAEDSVVGNAGATEYDTGNVVSTFNNFRKVATPVSYQALLRHYSTIDAAVSRTIAMDPDVYERVCKVFTLARFVLFLIGIVPGTRTVRMKHRQDISKIFSTIHAKRLEYETNRDILKSSLNDLNALYDALWLRLQRQDLVVEMHSITYEEMKRKFAVEHENVRGAWIQSYDKSKYFVLGRIGFSESEVKKYAVLFKRDVAEVNVSWEALKQQVGSLEFPGTTGINGYVVGLTVQSVWEDGTDGWWCIGKELSLGTKQAKVEVKTEGSRGMHWKLHVHYIPASEYDE</sequence>
<dbReference type="AlphaFoldDB" id="A0AAD7J359"/>
<evidence type="ECO:0000313" key="1">
    <source>
        <dbReference type="EMBL" id="KAJ7756162.1"/>
    </source>
</evidence>
<gene>
    <name evidence="1" type="ORF">B0H16DRAFT_1689906</name>
</gene>
<proteinExistence type="predicted"/>
<comment type="caution">
    <text evidence="1">The sequence shown here is derived from an EMBL/GenBank/DDBJ whole genome shotgun (WGS) entry which is preliminary data.</text>
</comment>
<dbReference type="EMBL" id="JARKIB010000047">
    <property type="protein sequence ID" value="KAJ7756162.1"/>
    <property type="molecule type" value="Genomic_DNA"/>
</dbReference>
<dbReference type="Proteomes" id="UP001215598">
    <property type="component" value="Unassembled WGS sequence"/>
</dbReference>